<dbReference type="GO" id="GO:0034066">
    <property type="term" value="C:Ric1-Rgp1 guanyl-nucleotide exchange factor complex"/>
    <property type="evidence" value="ECO:0007669"/>
    <property type="project" value="InterPro"/>
</dbReference>
<sequence>MVSGASISESSESASVLELINGAASRLHPNPFEAKRFGFLGSWIRTFSNPSSNREGSGLSLEAFDACEFRKIVLGLLNNAFVKVIVVREFCGAFGLRFHPHDGNEATKSSRSLDNGLDSEGVQAAFMQSLFFPNVCCYPARVLPATEAVVCDILRWTTARVLPATEVVVCDILRWTTASEQQILAVGTRRECRIRVGGVSKEYRCPTRTRHGYVAFLEVSVLLSSVSSPVVKPNNECKYEPIMGGISFLHWDECGYRLYPDQERSSDRIIAFSFGKCCLNRGVLGTTYIRQVICVKDRLLIVQSEDANELKILHLNLPVMSII</sequence>
<dbReference type="EMBL" id="SDRB02013284">
    <property type="protein sequence ID" value="THF95297.1"/>
    <property type="molecule type" value="Genomic_DNA"/>
</dbReference>
<organism evidence="1 2">
    <name type="scientific">Camellia sinensis var. sinensis</name>
    <name type="common">China tea</name>
    <dbReference type="NCBI Taxonomy" id="542762"/>
    <lineage>
        <taxon>Eukaryota</taxon>
        <taxon>Viridiplantae</taxon>
        <taxon>Streptophyta</taxon>
        <taxon>Embryophyta</taxon>
        <taxon>Tracheophyta</taxon>
        <taxon>Spermatophyta</taxon>
        <taxon>Magnoliopsida</taxon>
        <taxon>eudicotyledons</taxon>
        <taxon>Gunneridae</taxon>
        <taxon>Pentapetalae</taxon>
        <taxon>asterids</taxon>
        <taxon>Ericales</taxon>
        <taxon>Theaceae</taxon>
        <taxon>Camellia</taxon>
    </lineage>
</organism>
<evidence type="ECO:0000313" key="2">
    <source>
        <dbReference type="Proteomes" id="UP000306102"/>
    </source>
</evidence>
<dbReference type="GO" id="GO:0000139">
    <property type="term" value="C:Golgi membrane"/>
    <property type="evidence" value="ECO:0007669"/>
    <property type="project" value="TreeGrafter"/>
</dbReference>
<gene>
    <name evidence="1" type="ORF">TEA_016839</name>
</gene>
<name>A0A4S4D002_CAMSN</name>
<accession>A0A4S4D002</accession>
<dbReference type="Proteomes" id="UP000306102">
    <property type="component" value="Unassembled WGS sequence"/>
</dbReference>
<proteinExistence type="predicted"/>
<reference evidence="1 2" key="1">
    <citation type="journal article" date="2018" name="Proc. Natl. Acad. Sci. U.S.A.">
        <title>Draft genome sequence of Camellia sinensis var. sinensis provides insights into the evolution of the tea genome and tea quality.</title>
        <authorList>
            <person name="Wei C."/>
            <person name="Yang H."/>
            <person name="Wang S."/>
            <person name="Zhao J."/>
            <person name="Liu C."/>
            <person name="Gao L."/>
            <person name="Xia E."/>
            <person name="Lu Y."/>
            <person name="Tai Y."/>
            <person name="She G."/>
            <person name="Sun J."/>
            <person name="Cao H."/>
            <person name="Tong W."/>
            <person name="Gao Q."/>
            <person name="Li Y."/>
            <person name="Deng W."/>
            <person name="Jiang X."/>
            <person name="Wang W."/>
            <person name="Chen Q."/>
            <person name="Zhang S."/>
            <person name="Li H."/>
            <person name="Wu J."/>
            <person name="Wang P."/>
            <person name="Li P."/>
            <person name="Shi C."/>
            <person name="Zheng F."/>
            <person name="Jian J."/>
            <person name="Huang B."/>
            <person name="Shan D."/>
            <person name="Shi M."/>
            <person name="Fang C."/>
            <person name="Yue Y."/>
            <person name="Li F."/>
            <person name="Li D."/>
            <person name="Wei S."/>
            <person name="Han B."/>
            <person name="Jiang C."/>
            <person name="Yin Y."/>
            <person name="Xia T."/>
            <person name="Zhang Z."/>
            <person name="Bennetzen J.L."/>
            <person name="Zhao S."/>
            <person name="Wan X."/>
        </authorList>
    </citation>
    <scope>NUCLEOTIDE SEQUENCE [LARGE SCALE GENOMIC DNA]</scope>
    <source>
        <strain evidence="2">cv. Shuchazao</strain>
        <tissue evidence="1">Leaf</tissue>
    </source>
</reference>
<keyword evidence="2" id="KW-1185">Reference proteome</keyword>
<comment type="caution">
    <text evidence="1">The sequence shown here is derived from an EMBL/GenBank/DDBJ whole genome shotgun (WGS) entry which is preliminary data.</text>
</comment>
<evidence type="ECO:0000313" key="1">
    <source>
        <dbReference type="EMBL" id="THF95297.1"/>
    </source>
</evidence>
<dbReference type="STRING" id="542762.A0A4S4D002"/>
<dbReference type="InterPro" id="IPR040096">
    <property type="entry name" value="Ric1"/>
</dbReference>
<dbReference type="AlphaFoldDB" id="A0A4S4D002"/>
<dbReference type="GO" id="GO:0005829">
    <property type="term" value="C:cytosol"/>
    <property type="evidence" value="ECO:0007669"/>
    <property type="project" value="TreeGrafter"/>
</dbReference>
<protein>
    <submittedName>
        <fullName evidence="1">Uncharacterized protein</fullName>
    </submittedName>
</protein>
<dbReference type="PANTHER" id="PTHR22746:SF10">
    <property type="entry name" value="GUANINE NUCLEOTIDE EXCHANGE FACTOR SUBUNIT RIC1"/>
    <property type="match status" value="1"/>
</dbReference>
<dbReference type="PANTHER" id="PTHR22746">
    <property type="entry name" value="RAB6A-GEF COMPLEX PARTNER PROTEIN 1"/>
    <property type="match status" value="1"/>
</dbReference>
<dbReference type="GO" id="GO:0006886">
    <property type="term" value="P:intracellular protein transport"/>
    <property type="evidence" value="ECO:0007669"/>
    <property type="project" value="InterPro"/>
</dbReference>
<dbReference type="GO" id="GO:0042147">
    <property type="term" value="P:retrograde transport, endosome to Golgi"/>
    <property type="evidence" value="ECO:0007669"/>
    <property type="project" value="TreeGrafter"/>
</dbReference>